<dbReference type="EMBL" id="WDPD01000002">
    <property type="protein sequence ID" value="KAB7462065.1"/>
    <property type="molecule type" value="Genomic_DNA"/>
</dbReference>
<evidence type="ECO:0000256" key="1">
    <source>
        <dbReference type="SAM" id="MobiDB-lite"/>
    </source>
</evidence>
<organism evidence="2 3">
    <name type="scientific">Bifidobacterium dentium</name>
    <dbReference type="NCBI Taxonomy" id="1689"/>
    <lineage>
        <taxon>Bacteria</taxon>
        <taxon>Bacillati</taxon>
        <taxon>Actinomycetota</taxon>
        <taxon>Actinomycetes</taxon>
        <taxon>Bifidobacteriales</taxon>
        <taxon>Bifidobacteriaceae</taxon>
        <taxon>Bifidobacterium</taxon>
    </lineage>
</organism>
<dbReference type="AlphaFoldDB" id="A0A7J5TJP9"/>
<name>A0A7J5TJP9_9BIFI</name>
<feature type="compositionally biased region" description="Basic and acidic residues" evidence="1">
    <location>
        <begin position="32"/>
        <end position="45"/>
    </location>
</feature>
<comment type="caution">
    <text evidence="2">The sequence shown here is derived from an EMBL/GenBank/DDBJ whole genome shotgun (WGS) entry which is preliminary data.</text>
</comment>
<proteinExistence type="predicted"/>
<accession>A0A7J5TJP9</accession>
<protein>
    <submittedName>
        <fullName evidence="2">Clp protease</fullName>
    </submittedName>
</protein>
<reference evidence="2 3" key="1">
    <citation type="journal article" date="2019" name="Nat. Med.">
        <title>A library of human gut bacterial isolates paired with longitudinal multiomics data enables mechanistic microbiome research.</title>
        <authorList>
            <person name="Poyet M."/>
            <person name="Groussin M."/>
            <person name="Gibbons S.M."/>
            <person name="Avila-Pacheco J."/>
            <person name="Jiang X."/>
            <person name="Kearney S.M."/>
            <person name="Perrotta A.R."/>
            <person name="Berdy B."/>
            <person name="Zhao S."/>
            <person name="Lieberman T.D."/>
            <person name="Swanson P.K."/>
            <person name="Smith M."/>
            <person name="Roesemann S."/>
            <person name="Alexander J.E."/>
            <person name="Rich S.A."/>
            <person name="Livny J."/>
            <person name="Vlamakis H."/>
            <person name="Clish C."/>
            <person name="Bullock K."/>
            <person name="Deik A."/>
            <person name="Scott J."/>
            <person name="Pierce K.A."/>
            <person name="Xavier R.J."/>
            <person name="Alm E.J."/>
        </authorList>
    </citation>
    <scope>NUCLEOTIDE SEQUENCE [LARGE SCALE GENOMIC DNA]</scope>
    <source>
        <strain evidence="2 3">BIOML-A2</strain>
    </source>
</reference>
<dbReference type="Proteomes" id="UP000429211">
    <property type="component" value="Unassembled WGS sequence"/>
</dbReference>
<sequence>MMADGATVSIGSGTGMGGPECTAKAGRQSSIPERRTMDHRPRNDE</sequence>
<evidence type="ECO:0000313" key="2">
    <source>
        <dbReference type="EMBL" id="KAB7462065.1"/>
    </source>
</evidence>
<dbReference type="GO" id="GO:0008233">
    <property type="term" value="F:peptidase activity"/>
    <property type="evidence" value="ECO:0007669"/>
    <property type="project" value="UniProtKB-KW"/>
</dbReference>
<keyword evidence="2" id="KW-0645">Protease</keyword>
<gene>
    <name evidence="2" type="ORF">GBB04_03600</name>
</gene>
<evidence type="ECO:0000313" key="3">
    <source>
        <dbReference type="Proteomes" id="UP000429211"/>
    </source>
</evidence>
<dbReference type="GO" id="GO:0006508">
    <property type="term" value="P:proteolysis"/>
    <property type="evidence" value="ECO:0007669"/>
    <property type="project" value="UniProtKB-KW"/>
</dbReference>
<feature type="region of interest" description="Disordered" evidence="1">
    <location>
        <begin position="1"/>
        <end position="45"/>
    </location>
</feature>
<keyword evidence="2" id="KW-0378">Hydrolase</keyword>